<keyword evidence="3" id="KW-0813">Transport</keyword>
<evidence type="ECO:0000313" key="7">
    <source>
        <dbReference type="EMBL" id="MPM89796.1"/>
    </source>
</evidence>
<proteinExistence type="predicted"/>
<dbReference type="NCBIfam" id="TIGR01003">
    <property type="entry name" value="PTS_HPr_family"/>
    <property type="match status" value="1"/>
</dbReference>
<organism evidence="7">
    <name type="scientific">bioreactor metagenome</name>
    <dbReference type="NCBI Taxonomy" id="1076179"/>
    <lineage>
        <taxon>unclassified sequences</taxon>
        <taxon>metagenomes</taxon>
        <taxon>ecological metagenomes</taxon>
    </lineage>
</organism>
<dbReference type="InterPro" id="IPR035895">
    <property type="entry name" value="HPr-like_sf"/>
</dbReference>
<dbReference type="PROSITE" id="PS00369">
    <property type="entry name" value="PTS_HPR_HIS"/>
    <property type="match status" value="1"/>
</dbReference>
<dbReference type="SUPFAM" id="SSF55594">
    <property type="entry name" value="HPr-like"/>
    <property type="match status" value="1"/>
</dbReference>
<feature type="domain" description="HPr" evidence="6">
    <location>
        <begin position="1"/>
        <end position="86"/>
    </location>
</feature>
<dbReference type="PANTHER" id="PTHR33705">
    <property type="entry name" value="PHOSPHOCARRIER PROTEIN HPR"/>
    <property type="match status" value="1"/>
</dbReference>
<evidence type="ECO:0000256" key="5">
    <source>
        <dbReference type="ARBA" id="ARBA00033055"/>
    </source>
</evidence>
<dbReference type="CDD" id="cd00367">
    <property type="entry name" value="PTS-HPr_like"/>
    <property type="match status" value="1"/>
</dbReference>
<dbReference type="PRINTS" id="PR00107">
    <property type="entry name" value="PHOSPHOCPHPR"/>
</dbReference>
<protein>
    <recommendedName>
        <fullName evidence="2">Phosphocarrier protein HPr</fullName>
    </recommendedName>
    <alternativeName>
        <fullName evidence="5">Histidine-containing protein</fullName>
    </alternativeName>
</protein>
<gene>
    <name evidence="7" type="primary">ptsH_12</name>
    <name evidence="7" type="ORF">SDC9_136908</name>
</gene>
<dbReference type="Pfam" id="PF00381">
    <property type="entry name" value="PTS-HPr"/>
    <property type="match status" value="1"/>
</dbReference>
<evidence type="ECO:0000256" key="2">
    <source>
        <dbReference type="ARBA" id="ARBA00020422"/>
    </source>
</evidence>
<accession>A0A645DKG1</accession>
<evidence type="ECO:0000256" key="3">
    <source>
        <dbReference type="ARBA" id="ARBA00022448"/>
    </source>
</evidence>
<name>A0A645DKG1_9ZZZZ</name>
<dbReference type="EMBL" id="VSSQ01037170">
    <property type="protein sequence ID" value="MPM89796.1"/>
    <property type="molecule type" value="Genomic_DNA"/>
</dbReference>
<comment type="caution">
    <text evidence="7">The sequence shown here is derived from an EMBL/GenBank/DDBJ whole genome shotgun (WGS) entry which is preliminary data.</text>
</comment>
<dbReference type="PANTHER" id="PTHR33705:SF1">
    <property type="entry name" value="PHOSPHOCARRIER PROTEIN HPR"/>
    <property type="match status" value="1"/>
</dbReference>
<keyword evidence="4" id="KW-0762">Sugar transport</keyword>
<dbReference type="PROSITE" id="PS51350">
    <property type="entry name" value="PTS_HPR_DOM"/>
    <property type="match status" value="1"/>
</dbReference>
<dbReference type="InterPro" id="IPR050399">
    <property type="entry name" value="HPr"/>
</dbReference>
<sequence length="86" mass="9266">MFELDTVIKNQTGLHARPAAQLSALCKSFPNEITLTSGERIVNPKSIFSLLSGCFVKGETVRLSVEGENAQEVAEKIAAFLEALEG</sequence>
<dbReference type="InterPro" id="IPR001020">
    <property type="entry name" value="PTS_HPr_His_P_site"/>
</dbReference>
<dbReference type="Gene3D" id="3.30.1340.10">
    <property type="entry name" value="HPr-like"/>
    <property type="match status" value="1"/>
</dbReference>
<reference evidence="7" key="1">
    <citation type="submission" date="2019-08" db="EMBL/GenBank/DDBJ databases">
        <authorList>
            <person name="Kucharzyk K."/>
            <person name="Murdoch R.W."/>
            <person name="Higgins S."/>
            <person name="Loffler F."/>
        </authorList>
    </citation>
    <scope>NUCLEOTIDE SEQUENCE</scope>
</reference>
<evidence type="ECO:0000259" key="6">
    <source>
        <dbReference type="PROSITE" id="PS51350"/>
    </source>
</evidence>
<evidence type="ECO:0000256" key="4">
    <source>
        <dbReference type="ARBA" id="ARBA00022597"/>
    </source>
</evidence>
<comment type="function">
    <text evidence="1">General (non sugar-specific) component of the phosphoenolpyruvate-dependent sugar phosphotransferase system (sugar PTS). This major carbohydrate active-transport system catalyzes the phosphorylation of incoming sugar substrates concomitantly with their translocation across the cell membrane. The phosphoryl group from phosphoenolpyruvate (PEP) is transferred to the phosphoryl carrier protein HPr by enzyme I. Phospho-HPr then transfers it to the PTS EIIA domain.</text>
</comment>
<evidence type="ECO:0000256" key="1">
    <source>
        <dbReference type="ARBA" id="ARBA00003681"/>
    </source>
</evidence>
<dbReference type="AlphaFoldDB" id="A0A645DKG1"/>
<dbReference type="InterPro" id="IPR000032">
    <property type="entry name" value="HPr-like"/>
</dbReference>